<proteinExistence type="predicted"/>
<evidence type="ECO:0000313" key="3">
    <source>
        <dbReference type="EMBL" id="CAL1241761.1"/>
    </source>
</evidence>
<feature type="domain" description="Mce/MlaD" evidence="2">
    <location>
        <begin position="37"/>
        <end position="133"/>
    </location>
</feature>
<gene>
    <name evidence="3" type="ORF">MECH1_V1_2985</name>
</gene>
<dbReference type="EMBL" id="OZ026884">
    <property type="protein sequence ID" value="CAL1241761.1"/>
    <property type="molecule type" value="Genomic_DNA"/>
</dbReference>
<evidence type="ECO:0000259" key="2">
    <source>
        <dbReference type="Pfam" id="PF02470"/>
    </source>
</evidence>
<name>A0ABM9NM85_9GAMM</name>
<organism evidence="3 4">
    <name type="scientific">Candidatus Methylocalor cossyra</name>
    <dbReference type="NCBI Taxonomy" id="3108543"/>
    <lineage>
        <taxon>Bacteria</taxon>
        <taxon>Pseudomonadati</taxon>
        <taxon>Pseudomonadota</taxon>
        <taxon>Gammaproteobacteria</taxon>
        <taxon>Methylococcales</taxon>
        <taxon>Methylococcaceae</taxon>
        <taxon>Candidatus Methylocalor</taxon>
    </lineage>
</organism>
<sequence length="326" mass="35836">MTQQPARLIGLFVLGAVALAVLLLLTFGGGRYFGRAQSYVAYFEGSVNGLNVGAFVKLKGVPIGRVSDIRIQYDTARNRVLTPVIMQIDLGKIVDVGDRQSRPATLDELIQRGLRARLALHSLVTGQIYVEVNFHPERPIRLLGGGELGMPEIPTIPSGREELEDSLQDTLAELRQLPIKEIADTTLRSLHHLEGLLSAPETRASLARLDRTLEALERLIVHLDAKVTRLTEDLQGTLGDSRVLLRNLNGRLIPVLTGTEQTLAVLRETLLRAQGTLAALEGYGEPDSQLNAALREVSEAARSVRALADYLERHPDALLYGNQDRR</sequence>
<keyword evidence="1" id="KW-0175">Coiled coil</keyword>
<dbReference type="InterPro" id="IPR052336">
    <property type="entry name" value="MlaD_Phospholipid_Transporter"/>
</dbReference>
<reference evidence="3 4" key="1">
    <citation type="submission" date="2024-04" db="EMBL/GenBank/DDBJ databases">
        <authorList>
            <person name="Cremers G."/>
        </authorList>
    </citation>
    <scope>NUCLEOTIDE SEQUENCE [LARGE SCALE GENOMIC DNA]</scope>
    <source>
        <strain evidence="3">MeCH1-AG</strain>
    </source>
</reference>
<dbReference type="PANTHER" id="PTHR33371:SF4">
    <property type="entry name" value="INTERMEMBRANE PHOSPHOLIPID TRANSPORT SYSTEM BINDING PROTEIN MLAD"/>
    <property type="match status" value="1"/>
</dbReference>
<dbReference type="RefSeq" id="WP_348758254.1">
    <property type="nucleotide sequence ID" value="NZ_OZ026884.1"/>
</dbReference>
<dbReference type="Pfam" id="PF02470">
    <property type="entry name" value="MlaD"/>
    <property type="match status" value="1"/>
</dbReference>
<dbReference type="PANTHER" id="PTHR33371">
    <property type="entry name" value="INTERMEMBRANE PHOSPHOLIPID TRANSPORT SYSTEM BINDING PROTEIN MLAD-RELATED"/>
    <property type="match status" value="1"/>
</dbReference>
<evidence type="ECO:0000256" key="1">
    <source>
        <dbReference type="SAM" id="Coils"/>
    </source>
</evidence>
<evidence type="ECO:0000313" key="4">
    <source>
        <dbReference type="Proteomes" id="UP001497493"/>
    </source>
</evidence>
<keyword evidence="4" id="KW-1185">Reference proteome</keyword>
<protein>
    <submittedName>
        <fullName evidence="3">Paraquat-inducible protein B</fullName>
    </submittedName>
</protein>
<feature type="coiled-coil region" evidence="1">
    <location>
        <begin position="206"/>
        <end position="233"/>
    </location>
</feature>
<dbReference type="Proteomes" id="UP001497493">
    <property type="component" value="Chromosome"/>
</dbReference>
<accession>A0ABM9NM85</accession>
<dbReference type="InterPro" id="IPR003399">
    <property type="entry name" value="Mce/MlaD"/>
</dbReference>